<dbReference type="InterPro" id="IPR046671">
    <property type="entry name" value="DUF6541"/>
</dbReference>
<dbReference type="Proteomes" id="UP000263928">
    <property type="component" value="Unassembled WGS sequence"/>
</dbReference>
<dbReference type="AlphaFoldDB" id="A0A383S710"/>
<dbReference type="EMBL" id="UNQJ01000012">
    <property type="protein sequence ID" value="SYZ33795.1"/>
    <property type="molecule type" value="Genomic_DNA"/>
</dbReference>
<name>A0A383S710_9ACTN</name>
<dbReference type="OrthoDB" id="3169698at2"/>
<reference evidence="2" key="1">
    <citation type="submission" date="2018-08" db="EMBL/GenBank/DDBJ databases">
        <authorList>
            <person name="Hornung B."/>
        </authorList>
    </citation>
    <scope>NUCLEOTIDE SEQUENCE [LARGE SCALE GENOMIC DNA]</scope>
</reference>
<accession>A0A383S710</accession>
<dbReference type="RefSeq" id="WP_126464135.1">
    <property type="nucleotide sequence ID" value="NZ_LR134442.1"/>
</dbReference>
<sequence length="673" mass="73526">MTPWAQMVLPLLLTIVLYMLPGMLALLALGARGVRAVYPAPMISTALVATLAVVYGKAGIGFSPASILLGVLVCIGLFWALRLLINLPARRTGRSVPDQDSRDGHPPLRTLVMAYVTGFVICLIIWVFDFARPMRGPENFPQPYDVPFHFSVIKYILDSQNGSTLTSAMVDRTAGSTLYPAAWHDMIALVVQGTGVSIPVAVAASSTAILVLVWPLGVLGLTCELFGHTPRWVALSLGFSGLFATFPYRFVIYGVLYSNFLSYALLPAFIALFVRALTHLGAPPREHVTRAVVLLVGLVGIGLAQPNSAFTIVVLGLPFLVQQFFHWCGTKWQGLRRIVMASGLSALLVAVVGVCWGVLFKHPALQRTVTFEWPPFQSAAQAVRAYATSAPNDGGQQGQYLLAAVVLVGIVAAVRNSRLVWLVGSWVLMGFFYVVTTSSRSTFRNVLTGFWYHDSNRLIAAGPMMAIPLAALGLVKACEWCWGRLRHAQPGLVPHLIALLVVVVLTCVGAGQSSQREILQKESELNQNTPFQDDEYAFLEQVAEIVPEGVEVANFPYDGSAYAYPLFDVNVYFKDYEANWIGHPTQDIKTVQGHLSEAATNEQVCRVLDKYNVQYYLSMESNGINGGPLTPVFIGYDPANWKGYDIDESTPGFEPVLSDDEGNTLYRITACQQ</sequence>
<gene>
    <name evidence="1" type="ORF">PROPAUS_1748</name>
</gene>
<protein>
    <submittedName>
        <fullName evidence="1">Uncharacterized protein</fullName>
    </submittedName>
</protein>
<keyword evidence="2" id="KW-1185">Reference proteome</keyword>
<evidence type="ECO:0000313" key="2">
    <source>
        <dbReference type="Proteomes" id="UP000263928"/>
    </source>
</evidence>
<evidence type="ECO:0000313" key="1">
    <source>
        <dbReference type="EMBL" id="SYZ33795.1"/>
    </source>
</evidence>
<organism evidence="1 2">
    <name type="scientific">Propionibacterium australiense</name>
    <dbReference type="NCBI Taxonomy" id="119981"/>
    <lineage>
        <taxon>Bacteria</taxon>
        <taxon>Bacillati</taxon>
        <taxon>Actinomycetota</taxon>
        <taxon>Actinomycetes</taxon>
        <taxon>Propionibacteriales</taxon>
        <taxon>Propionibacteriaceae</taxon>
        <taxon>Propionibacterium</taxon>
    </lineage>
</organism>
<proteinExistence type="predicted"/>
<dbReference type="Pfam" id="PF20176">
    <property type="entry name" value="DUF6541"/>
    <property type="match status" value="1"/>
</dbReference>